<evidence type="ECO:0000313" key="3">
    <source>
        <dbReference type="Proteomes" id="UP001287286"/>
    </source>
</evidence>
<evidence type="ECO:0000313" key="2">
    <source>
        <dbReference type="EMBL" id="KAK4065941.1"/>
    </source>
</evidence>
<comment type="caution">
    <text evidence="2">The sequence shown here is derived from an EMBL/GenBank/DDBJ whole genome shotgun (WGS) entry which is preliminary data.</text>
</comment>
<proteinExistence type="predicted"/>
<protein>
    <submittedName>
        <fullName evidence="2">Uncharacterized protein</fullName>
    </submittedName>
</protein>
<evidence type="ECO:0000256" key="1">
    <source>
        <dbReference type="SAM" id="MobiDB-lite"/>
    </source>
</evidence>
<dbReference type="Proteomes" id="UP001287286">
    <property type="component" value="Unassembled WGS sequence"/>
</dbReference>
<feature type="region of interest" description="Disordered" evidence="1">
    <location>
        <begin position="1"/>
        <end position="24"/>
    </location>
</feature>
<dbReference type="EMBL" id="JAWRVI010000404">
    <property type="protein sequence ID" value="KAK4065941.1"/>
    <property type="molecule type" value="Genomic_DNA"/>
</dbReference>
<organism evidence="2 3">
    <name type="scientific">Purpureocillium lilacinum</name>
    <name type="common">Paecilomyces lilacinus</name>
    <dbReference type="NCBI Taxonomy" id="33203"/>
    <lineage>
        <taxon>Eukaryota</taxon>
        <taxon>Fungi</taxon>
        <taxon>Dikarya</taxon>
        <taxon>Ascomycota</taxon>
        <taxon>Pezizomycotina</taxon>
        <taxon>Sordariomycetes</taxon>
        <taxon>Hypocreomycetidae</taxon>
        <taxon>Hypocreales</taxon>
        <taxon>Ophiocordycipitaceae</taxon>
        <taxon>Purpureocillium</taxon>
    </lineage>
</organism>
<name>A0ABR0BCI1_PURLI</name>
<sequence length="137" mass="14885">MHDCQQDLDVYPTRRDKQSTGMAGLEPNSAEALQEIEQLQQEIAKANERRSTLVQQLGAVQQRAAWQELCLLKFDAIAIESCRIANSVQDGQNGAAEASGEAADKTLLLPQTNLCHGMNTWTPSQDLSVACTPKSGS</sequence>
<reference evidence="2 3" key="1">
    <citation type="journal article" date="2024" name="Microbiol. Resour. Announc.">
        <title>Genome annotations for the ascomycete fungi Trichoderma harzianum, Trichoderma aggressivum, and Purpureocillium lilacinum.</title>
        <authorList>
            <person name="Beijen E.P.W."/>
            <person name="Ohm R.A."/>
        </authorList>
    </citation>
    <scope>NUCLEOTIDE SEQUENCE [LARGE SCALE GENOMIC DNA]</scope>
    <source>
        <strain evidence="2 3">CBS 150709</strain>
    </source>
</reference>
<gene>
    <name evidence="2" type="ORF">Purlil1_14000</name>
</gene>
<keyword evidence="3" id="KW-1185">Reference proteome</keyword>
<accession>A0ABR0BCI1</accession>